<dbReference type="AlphaFoldDB" id="A0A0W0ZM32"/>
<keyword evidence="3" id="KW-1185">Reference proteome</keyword>
<dbReference type="OrthoDB" id="5654459at2"/>
<name>A0A0W0ZM32_9GAMM</name>
<organism evidence="2 3">
    <name type="scientific">Legionella santicrucis</name>
    <dbReference type="NCBI Taxonomy" id="45074"/>
    <lineage>
        <taxon>Bacteria</taxon>
        <taxon>Pseudomonadati</taxon>
        <taxon>Pseudomonadota</taxon>
        <taxon>Gammaproteobacteria</taxon>
        <taxon>Legionellales</taxon>
        <taxon>Legionellaceae</taxon>
        <taxon>Legionella</taxon>
    </lineage>
</organism>
<dbReference type="EMBL" id="LNYU01000003">
    <property type="protein sequence ID" value="KTD69977.1"/>
    <property type="molecule type" value="Genomic_DNA"/>
</dbReference>
<proteinExistence type="predicted"/>
<dbReference type="SMART" id="SM00504">
    <property type="entry name" value="Ubox"/>
    <property type="match status" value="1"/>
</dbReference>
<dbReference type="STRING" id="45074.Lsan_0061"/>
<dbReference type="RefSeq" id="WP_058512554.1">
    <property type="nucleotide sequence ID" value="NZ_CAAAIH010000054.1"/>
</dbReference>
<dbReference type="PATRIC" id="fig|45074.5.peg.68"/>
<dbReference type="GO" id="GO:0004842">
    <property type="term" value="F:ubiquitin-protein transferase activity"/>
    <property type="evidence" value="ECO:0007669"/>
    <property type="project" value="InterPro"/>
</dbReference>
<dbReference type="Proteomes" id="UP000054703">
    <property type="component" value="Unassembled WGS sequence"/>
</dbReference>
<dbReference type="SUPFAM" id="SSF57850">
    <property type="entry name" value="RING/U-box"/>
    <property type="match status" value="1"/>
</dbReference>
<dbReference type="InterPro" id="IPR013083">
    <property type="entry name" value="Znf_RING/FYVE/PHD"/>
</dbReference>
<dbReference type="Gene3D" id="3.30.40.10">
    <property type="entry name" value="Zinc/RING finger domain, C3HC4 (zinc finger)"/>
    <property type="match status" value="1"/>
</dbReference>
<gene>
    <name evidence="2" type="ORF">Lsan_0061</name>
</gene>
<evidence type="ECO:0000259" key="1">
    <source>
        <dbReference type="SMART" id="SM00504"/>
    </source>
</evidence>
<evidence type="ECO:0000313" key="3">
    <source>
        <dbReference type="Proteomes" id="UP000054703"/>
    </source>
</evidence>
<dbReference type="InterPro" id="IPR052608">
    <property type="entry name" value="U-box_domain_protein"/>
</dbReference>
<sequence length="505" mass="57695">MKSSNSYIDEKKSKILENIFKQGGLEDLELSPYVQYSLCRRKWVLSVLEKYIDRSFFSNLTNEQILKVLDEEFILREKKPSFADLIKFYHGDNLHAFLNKHRNKWSKIDQFLAILKVIENPEIKTSLLNENANSFITDCNSLCQLLKYFPKESSLQVANNYGHFIDSAKKLSLVLGALPSRNDEFLKKFDNLITDGIDVAQIGDKLYGNRLDFVKSHIHLMTVNSLDSILSLFEPHLFGNAWEIKNTLVNEFLKANPHLSVFSILPELKPNNWVPILCGYIENNFQEGIALANSLLGSERSIDGGYIHTGKVRYNNNEMYSNESILLNLIPKMIYPQQKLKAAKNNINYIKNLSSYIAIVKMLDESNRMEFIKCIPEPAQSEVIKAAQAPSIPIINANALNSIGMFAPKVNSQSKEIKIPKVFICPLTKKMMHDPVIFKGDFNTYERSAITQYLELYKKSPLTEDKMQPGQKIADVLKSDSKLAESIEEFKVDHPELFYSSPANN</sequence>
<dbReference type="InterPro" id="IPR003613">
    <property type="entry name" value="Ubox_domain"/>
</dbReference>
<dbReference type="Pfam" id="PF04564">
    <property type="entry name" value="U-box"/>
    <property type="match status" value="1"/>
</dbReference>
<dbReference type="GO" id="GO:0016567">
    <property type="term" value="P:protein ubiquitination"/>
    <property type="evidence" value="ECO:0007669"/>
    <property type="project" value="InterPro"/>
</dbReference>
<feature type="domain" description="U-box" evidence="1">
    <location>
        <begin position="422"/>
        <end position="484"/>
    </location>
</feature>
<comment type="caution">
    <text evidence="2">The sequence shown here is derived from an EMBL/GenBank/DDBJ whole genome shotgun (WGS) entry which is preliminary data.</text>
</comment>
<reference evidence="2 3" key="1">
    <citation type="submission" date="2015-11" db="EMBL/GenBank/DDBJ databases">
        <title>Genomic analysis of 38 Legionella species identifies large and diverse effector repertoires.</title>
        <authorList>
            <person name="Burstein D."/>
            <person name="Amaro F."/>
            <person name="Zusman T."/>
            <person name="Lifshitz Z."/>
            <person name="Cohen O."/>
            <person name="Gilbert J.A."/>
            <person name="Pupko T."/>
            <person name="Shuman H.A."/>
            <person name="Segal G."/>
        </authorList>
    </citation>
    <scope>NUCLEOTIDE SEQUENCE [LARGE SCALE GENOMIC DNA]</scope>
    <source>
        <strain evidence="2 3">SC-63-C7</strain>
    </source>
</reference>
<protein>
    <submittedName>
        <fullName evidence="2">U-box domain protein</fullName>
    </submittedName>
</protein>
<dbReference type="PANTHER" id="PTHR45958">
    <property type="entry name" value="RING-TYPE E3 UBIQUITIN TRANSFERASE"/>
    <property type="match status" value="1"/>
</dbReference>
<evidence type="ECO:0000313" key="2">
    <source>
        <dbReference type="EMBL" id="KTD69977.1"/>
    </source>
</evidence>
<accession>A0A0W0ZM32</accession>
<dbReference type="PANTHER" id="PTHR45958:SF18">
    <property type="entry name" value="U-BOX DOMAIN-CONTAINING PROTEIN"/>
    <property type="match status" value="1"/>
</dbReference>